<dbReference type="PIRSF" id="PIRSF002419">
    <property type="entry name" value="Tetraspanin"/>
    <property type="match status" value="1"/>
</dbReference>
<comment type="similarity">
    <text evidence="2 6">Belongs to the tetraspanin (TM4SF) family.</text>
</comment>
<keyword evidence="5 6" id="KW-0472">Membrane</keyword>
<dbReference type="Proteomes" id="UP001381693">
    <property type="component" value="Unassembled WGS sequence"/>
</dbReference>
<keyword evidence="8" id="KW-1185">Reference proteome</keyword>
<feature type="transmembrane region" description="Helical" evidence="6">
    <location>
        <begin position="7"/>
        <end position="30"/>
    </location>
</feature>
<dbReference type="AlphaFoldDB" id="A0AAN9AH55"/>
<sequence>MIIERTSLFLINLIVFVFGLTEVILASYIISDDSIYAEALKAGVFMLPMIDLFVGLFFLIIGLLGTCGALQLNRKLLHSFAFIVILLLITEVILSSIIITYTYHYEDRIITSFDYVFSLYGMQYRNKLTSIIDSLQHRELQCCGVRNYTDWANYTFGELFPNSVPDGCCRPFLLRKNCGINVLEKEYFEKMIFLDGCYEAIMKTITDHGTRLGIVTFVLAFMQILSIALAFNVAKKKTRWDF</sequence>
<dbReference type="InterPro" id="IPR000301">
    <property type="entry name" value="Tetraspanin_animals"/>
</dbReference>
<proteinExistence type="inferred from homology"/>
<accession>A0AAN9AH55</accession>
<dbReference type="InterPro" id="IPR018499">
    <property type="entry name" value="Tetraspanin/Peripherin"/>
</dbReference>
<evidence type="ECO:0000313" key="7">
    <source>
        <dbReference type="EMBL" id="KAK7086846.1"/>
    </source>
</evidence>
<feature type="transmembrane region" description="Helical" evidence="6">
    <location>
        <begin position="212"/>
        <end position="234"/>
    </location>
</feature>
<dbReference type="SUPFAM" id="SSF48652">
    <property type="entry name" value="Tetraspanin"/>
    <property type="match status" value="1"/>
</dbReference>
<dbReference type="InterPro" id="IPR008952">
    <property type="entry name" value="Tetraspanin_EC2_sf"/>
</dbReference>
<evidence type="ECO:0000256" key="3">
    <source>
        <dbReference type="ARBA" id="ARBA00022692"/>
    </source>
</evidence>
<evidence type="ECO:0000256" key="1">
    <source>
        <dbReference type="ARBA" id="ARBA00004141"/>
    </source>
</evidence>
<evidence type="ECO:0000313" key="8">
    <source>
        <dbReference type="Proteomes" id="UP001381693"/>
    </source>
</evidence>
<evidence type="ECO:0000256" key="5">
    <source>
        <dbReference type="ARBA" id="ARBA00023136"/>
    </source>
</evidence>
<protein>
    <recommendedName>
        <fullName evidence="6">Tetraspanin</fullName>
    </recommendedName>
</protein>
<reference evidence="7 8" key="1">
    <citation type="submission" date="2023-11" db="EMBL/GenBank/DDBJ databases">
        <title>Halocaridina rubra genome assembly.</title>
        <authorList>
            <person name="Smith C."/>
        </authorList>
    </citation>
    <scope>NUCLEOTIDE SEQUENCE [LARGE SCALE GENOMIC DNA]</scope>
    <source>
        <strain evidence="7">EP-1</strain>
        <tissue evidence="7">Whole</tissue>
    </source>
</reference>
<dbReference type="Gene3D" id="1.10.1450.10">
    <property type="entry name" value="Tetraspanin"/>
    <property type="match status" value="1"/>
</dbReference>
<dbReference type="PRINTS" id="PR00259">
    <property type="entry name" value="TMFOUR"/>
</dbReference>
<dbReference type="Pfam" id="PF00335">
    <property type="entry name" value="Tetraspanin"/>
    <property type="match status" value="1"/>
</dbReference>
<keyword evidence="3 6" id="KW-0812">Transmembrane</keyword>
<comment type="caution">
    <text evidence="7">The sequence shown here is derived from an EMBL/GenBank/DDBJ whole genome shotgun (WGS) entry which is preliminary data.</text>
</comment>
<name>A0AAN9AH55_HALRR</name>
<dbReference type="EMBL" id="JAXCGZ010000066">
    <property type="protein sequence ID" value="KAK7086846.1"/>
    <property type="molecule type" value="Genomic_DNA"/>
</dbReference>
<feature type="transmembrane region" description="Helical" evidence="6">
    <location>
        <begin position="42"/>
        <end position="64"/>
    </location>
</feature>
<gene>
    <name evidence="7" type="ORF">SK128_016087</name>
</gene>
<comment type="subcellular location">
    <subcellularLocation>
        <location evidence="1 6">Membrane</location>
        <topology evidence="1 6">Multi-pass membrane protein</topology>
    </subcellularLocation>
</comment>
<feature type="transmembrane region" description="Helical" evidence="6">
    <location>
        <begin position="76"/>
        <end position="103"/>
    </location>
</feature>
<dbReference type="GO" id="GO:0016020">
    <property type="term" value="C:membrane"/>
    <property type="evidence" value="ECO:0007669"/>
    <property type="project" value="UniProtKB-SubCell"/>
</dbReference>
<keyword evidence="4 6" id="KW-1133">Transmembrane helix</keyword>
<organism evidence="7 8">
    <name type="scientific">Halocaridina rubra</name>
    <name type="common">Hawaiian red shrimp</name>
    <dbReference type="NCBI Taxonomy" id="373956"/>
    <lineage>
        <taxon>Eukaryota</taxon>
        <taxon>Metazoa</taxon>
        <taxon>Ecdysozoa</taxon>
        <taxon>Arthropoda</taxon>
        <taxon>Crustacea</taxon>
        <taxon>Multicrustacea</taxon>
        <taxon>Malacostraca</taxon>
        <taxon>Eumalacostraca</taxon>
        <taxon>Eucarida</taxon>
        <taxon>Decapoda</taxon>
        <taxon>Pleocyemata</taxon>
        <taxon>Caridea</taxon>
        <taxon>Atyoidea</taxon>
        <taxon>Atyidae</taxon>
        <taxon>Halocaridina</taxon>
    </lineage>
</organism>
<evidence type="ECO:0000256" key="4">
    <source>
        <dbReference type="ARBA" id="ARBA00022989"/>
    </source>
</evidence>
<evidence type="ECO:0000256" key="6">
    <source>
        <dbReference type="RuleBase" id="RU361218"/>
    </source>
</evidence>
<evidence type="ECO:0000256" key="2">
    <source>
        <dbReference type="ARBA" id="ARBA00006840"/>
    </source>
</evidence>
<dbReference type="PANTHER" id="PTHR19282">
    <property type="entry name" value="TETRASPANIN"/>
    <property type="match status" value="1"/>
</dbReference>